<dbReference type="GO" id="GO:0046316">
    <property type="term" value="F:gluconokinase activity"/>
    <property type="evidence" value="ECO:0007669"/>
    <property type="project" value="UniProtKB-EC"/>
</dbReference>
<name>A0A951PIB3_9CYAN</name>
<evidence type="ECO:0000256" key="7">
    <source>
        <dbReference type="ARBA" id="ARBA00022840"/>
    </source>
</evidence>
<evidence type="ECO:0000256" key="2">
    <source>
        <dbReference type="ARBA" id="ARBA00008420"/>
    </source>
</evidence>
<comment type="caution">
    <text evidence="9">The sequence shown here is derived from an EMBL/GenBank/DDBJ whole genome shotgun (WGS) entry which is preliminary data.</text>
</comment>
<evidence type="ECO:0000313" key="10">
    <source>
        <dbReference type="Proteomes" id="UP000753908"/>
    </source>
</evidence>
<comment type="catalytic activity">
    <reaction evidence="8">
        <text>D-gluconate + ATP = 6-phospho-D-gluconate + ADP + H(+)</text>
        <dbReference type="Rhea" id="RHEA:19433"/>
        <dbReference type="ChEBI" id="CHEBI:15378"/>
        <dbReference type="ChEBI" id="CHEBI:18391"/>
        <dbReference type="ChEBI" id="CHEBI:30616"/>
        <dbReference type="ChEBI" id="CHEBI:58759"/>
        <dbReference type="ChEBI" id="CHEBI:456216"/>
        <dbReference type="EC" id="2.7.1.12"/>
    </reaction>
</comment>
<dbReference type="PANTHER" id="PTHR43883">
    <property type="entry name" value="SLR0207 PROTEIN"/>
    <property type="match status" value="1"/>
</dbReference>
<dbReference type="CDD" id="cd02021">
    <property type="entry name" value="GntK"/>
    <property type="match status" value="1"/>
</dbReference>
<dbReference type="InterPro" id="IPR027417">
    <property type="entry name" value="P-loop_NTPase"/>
</dbReference>
<sequence length="523" mass="59462">MTQTALPALIQRMMQPGFYPHPVKEPIELKQTHVSYVFLTGDYAYKVKKPVNFGFLDFSTLEARKHFCLEEIRMNQPIAPEIYLDVLPVTENGDRFELNGAGQPVEYVLKMREFPQDDLFICLFEQGKLTEAHMEELGRIVAQFHAKAETSDYIRSFGEVSQVRQAIDENYEQTQKYVGGPQTSQQFEETQRATDAFFATRSALFESRIQDNQIRECHGDLHLRNICLWQGEIRLFDRIEFNEPFRFVDVMYDIGFAVMDLEARGRKDLGNAFLNTYVEQTGDWEGLRVLPLYLSRQAYVRAKVTSFLLDDPGVPDDVKQEAMLTAAQYYQLAWEYMHLPSVDAVSSQQGRLILMSGLSGSGKTTVARYLARHLGAIHIRSDAVRKHLAGIPLEQTGGAELYTAAMNEKTYDRLLELGIKLANDGFSVILDAKYDRQVFREKAIAGGQHHQLPIQILHCIAPESVLRDRLTARTDDVSDATAELLTQQQATAEFFTDTEQPLVTTLDTTQDWTSQLTGWASVS</sequence>
<accession>A0A951PIB3</accession>
<keyword evidence="7" id="KW-0067">ATP-binding</keyword>
<comment type="similarity">
    <text evidence="2">Belongs to the gluconokinase GntK/GntV family.</text>
</comment>
<dbReference type="Gene3D" id="3.90.1200.10">
    <property type="match status" value="1"/>
</dbReference>
<evidence type="ECO:0000256" key="4">
    <source>
        <dbReference type="ARBA" id="ARBA00022679"/>
    </source>
</evidence>
<dbReference type="Gene3D" id="3.40.50.300">
    <property type="entry name" value="P-loop containing nucleotide triphosphate hydrolases"/>
    <property type="match status" value="1"/>
</dbReference>
<gene>
    <name evidence="9" type="ORF">KME25_08160</name>
</gene>
<dbReference type="GO" id="GO:0005524">
    <property type="term" value="F:ATP binding"/>
    <property type="evidence" value="ECO:0007669"/>
    <property type="project" value="UniProtKB-KW"/>
</dbReference>
<dbReference type="InterPro" id="IPR006001">
    <property type="entry name" value="Therm_gnt_kin"/>
</dbReference>
<dbReference type="SUPFAM" id="SSF56112">
    <property type="entry name" value="Protein kinase-like (PK-like)"/>
    <property type="match status" value="1"/>
</dbReference>
<evidence type="ECO:0000256" key="8">
    <source>
        <dbReference type="ARBA" id="ARBA00048090"/>
    </source>
</evidence>
<dbReference type="EMBL" id="JAHHIF010000008">
    <property type="protein sequence ID" value="MBW4544400.1"/>
    <property type="molecule type" value="Genomic_DNA"/>
</dbReference>
<dbReference type="InterPro" id="IPR052732">
    <property type="entry name" value="Cell-binding_unc_protein"/>
</dbReference>
<dbReference type="GO" id="GO:0005975">
    <property type="term" value="P:carbohydrate metabolic process"/>
    <property type="evidence" value="ECO:0007669"/>
    <property type="project" value="InterPro"/>
</dbReference>
<evidence type="ECO:0000313" key="9">
    <source>
        <dbReference type="EMBL" id="MBW4544400.1"/>
    </source>
</evidence>
<proteinExistence type="inferred from homology"/>
<keyword evidence="5" id="KW-0547">Nucleotide-binding</keyword>
<dbReference type="PANTHER" id="PTHR43883:SF1">
    <property type="entry name" value="GLUCONOKINASE"/>
    <property type="match status" value="1"/>
</dbReference>
<dbReference type="AlphaFoldDB" id="A0A951PIB3"/>
<dbReference type="EC" id="2.7.1.12" evidence="3"/>
<organism evidence="9 10">
    <name type="scientific">Symplocastrum torsivum CPER-KK1</name>
    <dbReference type="NCBI Taxonomy" id="450513"/>
    <lineage>
        <taxon>Bacteria</taxon>
        <taxon>Bacillati</taxon>
        <taxon>Cyanobacteriota</taxon>
        <taxon>Cyanophyceae</taxon>
        <taxon>Oscillatoriophycideae</taxon>
        <taxon>Oscillatoriales</taxon>
        <taxon>Microcoleaceae</taxon>
        <taxon>Symplocastrum</taxon>
    </lineage>
</organism>
<dbReference type="InterPro" id="IPR011009">
    <property type="entry name" value="Kinase-like_dom_sf"/>
</dbReference>
<reference evidence="9" key="2">
    <citation type="journal article" date="2022" name="Microbiol. Resour. Announc.">
        <title>Metagenome Sequencing to Explore Phylogenomics of Terrestrial Cyanobacteria.</title>
        <authorList>
            <person name="Ward R.D."/>
            <person name="Stajich J.E."/>
            <person name="Johansen J.R."/>
            <person name="Huntemann M."/>
            <person name="Clum A."/>
            <person name="Foster B."/>
            <person name="Foster B."/>
            <person name="Roux S."/>
            <person name="Palaniappan K."/>
            <person name="Varghese N."/>
            <person name="Mukherjee S."/>
            <person name="Reddy T.B.K."/>
            <person name="Daum C."/>
            <person name="Copeland A."/>
            <person name="Chen I.A."/>
            <person name="Ivanova N.N."/>
            <person name="Kyrpides N.C."/>
            <person name="Shapiro N."/>
            <person name="Eloe-Fadrosh E.A."/>
            <person name="Pietrasiak N."/>
        </authorList>
    </citation>
    <scope>NUCLEOTIDE SEQUENCE</scope>
    <source>
        <strain evidence="9">CPER-KK1</strain>
    </source>
</reference>
<evidence type="ECO:0000256" key="1">
    <source>
        <dbReference type="ARBA" id="ARBA00004761"/>
    </source>
</evidence>
<comment type="pathway">
    <text evidence="1">Carbohydrate acid metabolism.</text>
</comment>
<evidence type="ECO:0000256" key="5">
    <source>
        <dbReference type="ARBA" id="ARBA00022741"/>
    </source>
</evidence>
<protein>
    <recommendedName>
        <fullName evidence="3">gluconokinase</fullName>
        <ecNumber evidence="3">2.7.1.12</ecNumber>
    </recommendedName>
</protein>
<dbReference type="SUPFAM" id="SSF52540">
    <property type="entry name" value="P-loop containing nucleoside triphosphate hydrolases"/>
    <property type="match status" value="1"/>
</dbReference>
<dbReference type="Proteomes" id="UP000753908">
    <property type="component" value="Unassembled WGS sequence"/>
</dbReference>
<evidence type="ECO:0000256" key="3">
    <source>
        <dbReference type="ARBA" id="ARBA00012054"/>
    </source>
</evidence>
<reference evidence="9" key="1">
    <citation type="submission" date="2021-05" db="EMBL/GenBank/DDBJ databases">
        <authorList>
            <person name="Pietrasiak N."/>
            <person name="Ward R."/>
            <person name="Stajich J.E."/>
            <person name="Kurbessoian T."/>
        </authorList>
    </citation>
    <scope>NUCLEOTIDE SEQUENCE</scope>
    <source>
        <strain evidence="9">CPER-KK1</strain>
    </source>
</reference>
<evidence type="ECO:0000256" key="6">
    <source>
        <dbReference type="ARBA" id="ARBA00022777"/>
    </source>
</evidence>
<keyword evidence="6" id="KW-0418">Kinase</keyword>
<keyword evidence="4" id="KW-0808">Transferase</keyword>
<dbReference type="Pfam" id="PF13671">
    <property type="entry name" value="AAA_33"/>
    <property type="match status" value="1"/>
</dbReference>